<evidence type="ECO:0000313" key="6">
    <source>
        <dbReference type="EMBL" id="QDL92638.1"/>
    </source>
</evidence>
<dbReference type="PANTHER" id="PTHR43537:SF51">
    <property type="entry name" value="HTH-TYPE TRANSCRIPTIONAL REGULATOR LGOR-RELATED"/>
    <property type="match status" value="1"/>
</dbReference>
<dbReference type="InterPro" id="IPR036388">
    <property type="entry name" value="WH-like_DNA-bd_sf"/>
</dbReference>
<evidence type="ECO:0000256" key="3">
    <source>
        <dbReference type="ARBA" id="ARBA00023163"/>
    </source>
</evidence>
<reference evidence="6 7" key="1">
    <citation type="submission" date="2019-06" db="EMBL/GenBank/DDBJ databases">
        <title>Genome sequence of Rhodobacteraceae bacterium D4M1.</title>
        <authorList>
            <person name="Cao J."/>
        </authorList>
    </citation>
    <scope>NUCLEOTIDE SEQUENCE [LARGE SCALE GENOMIC DNA]</scope>
    <source>
        <strain evidence="6 7">D4M1</strain>
    </source>
</reference>
<keyword evidence="7" id="KW-1185">Reference proteome</keyword>
<evidence type="ECO:0000259" key="5">
    <source>
        <dbReference type="PROSITE" id="PS50949"/>
    </source>
</evidence>
<keyword evidence="1" id="KW-0805">Transcription regulation</keyword>
<name>A0A5B8FI38_9RHOB</name>
<dbReference type="InterPro" id="IPR036390">
    <property type="entry name" value="WH_DNA-bd_sf"/>
</dbReference>
<dbReference type="AlphaFoldDB" id="A0A5B8FI38"/>
<evidence type="ECO:0000256" key="4">
    <source>
        <dbReference type="SAM" id="MobiDB-lite"/>
    </source>
</evidence>
<dbReference type="Pfam" id="PF07729">
    <property type="entry name" value="FCD"/>
    <property type="match status" value="1"/>
</dbReference>
<dbReference type="EMBL" id="CP040818">
    <property type="protein sequence ID" value="QDL92638.1"/>
    <property type="molecule type" value="Genomic_DNA"/>
</dbReference>
<evidence type="ECO:0000256" key="1">
    <source>
        <dbReference type="ARBA" id="ARBA00023015"/>
    </source>
</evidence>
<dbReference type="OrthoDB" id="8638122at2"/>
<dbReference type="CDD" id="cd07377">
    <property type="entry name" value="WHTH_GntR"/>
    <property type="match status" value="1"/>
</dbReference>
<sequence length="262" mass="28563">MWQAPPATATGCRPRGAADTAPDTLPPGAARQETSVMAPILEPVTGPLAVAAPSRAVQAYQRLLEMLLRHELPAGSILHERRVAEFLEMSRTPVKDALLRLESEGLLTRSPGRGFAVRAFPVRELLEALHVRAVLEAEAARIAAERIAPDALDRAEAEIRALLEAPEPSSEQDWEVDNRFHAMLALATGNAVLAETIQALRTRTYVFNKSRMPERFAVGHQEHLAIIAALRARDPEAARARTQAHIEAVRRSIIAKLSDIGG</sequence>
<keyword evidence="3" id="KW-0804">Transcription</keyword>
<dbReference type="Pfam" id="PF00392">
    <property type="entry name" value="GntR"/>
    <property type="match status" value="1"/>
</dbReference>
<protein>
    <submittedName>
        <fullName evidence="6">GntR family transcriptional regulator</fullName>
    </submittedName>
</protein>
<dbReference type="Gene3D" id="1.20.120.530">
    <property type="entry name" value="GntR ligand-binding domain-like"/>
    <property type="match status" value="1"/>
</dbReference>
<dbReference type="Proteomes" id="UP000305888">
    <property type="component" value="Chromosome"/>
</dbReference>
<dbReference type="InterPro" id="IPR011711">
    <property type="entry name" value="GntR_C"/>
</dbReference>
<dbReference type="GO" id="GO:0003677">
    <property type="term" value="F:DNA binding"/>
    <property type="evidence" value="ECO:0007669"/>
    <property type="project" value="UniProtKB-KW"/>
</dbReference>
<keyword evidence="2" id="KW-0238">DNA-binding</keyword>
<dbReference type="Gene3D" id="1.10.10.10">
    <property type="entry name" value="Winged helix-like DNA-binding domain superfamily/Winged helix DNA-binding domain"/>
    <property type="match status" value="1"/>
</dbReference>
<dbReference type="InterPro" id="IPR000524">
    <property type="entry name" value="Tscrpt_reg_HTH_GntR"/>
</dbReference>
<evidence type="ECO:0000256" key="2">
    <source>
        <dbReference type="ARBA" id="ARBA00023125"/>
    </source>
</evidence>
<dbReference type="KEGG" id="ppru:FDP22_13080"/>
<dbReference type="SUPFAM" id="SSF48008">
    <property type="entry name" value="GntR ligand-binding domain-like"/>
    <property type="match status" value="1"/>
</dbReference>
<evidence type="ECO:0000313" key="7">
    <source>
        <dbReference type="Proteomes" id="UP000305888"/>
    </source>
</evidence>
<dbReference type="SMART" id="SM00895">
    <property type="entry name" value="FCD"/>
    <property type="match status" value="1"/>
</dbReference>
<proteinExistence type="predicted"/>
<dbReference type="PANTHER" id="PTHR43537">
    <property type="entry name" value="TRANSCRIPTIONAL REGULATOR, GNTR FAMILY"/>
    <property type="match status" value="1"/>
</dbReference>
<gene>
    <name evidence="6" type="ORF">FDP22_13080</name>
</gene>
<feature type="region of interest" description="Disordered" evidence="4">
    <location>
        <begin position="1"/>
        <end position="29"/>
    </location>
</feature>
<accession>A0A5B8FI38</accession>
<dbReference type="GO" id="GO:0003700">
    <property type="term" value="F:DNA-binding transcription factor activity"/>
    <property type="evidence" value="ECO:0007669"/>
    <property type="project" value="InterPro"/>
</dbReference>
<organism evidence="6 7">
    <name type="scientific">Paroceanicella profunda</name>
    <dbReference type="NCBI Taxonomy" id="2579971"/>
    <lineage>
        <taxon>Bacteria</taxon>
        <taxon>Pseudomonadati</taxon>
        <taxon>Pseudomonadota</taxon>
        <taxon>Alphaproteobacteria</taxon>
        <taxon>Rhodobacterales</taxon>
        <taxon>Paracoccaceae</taxon>
        <taxon>Paroceanicella</taxon>
    </lineage>
</organism>
<feature type="domain" description="HTH gntR-type" evidence="5">
    <location>
        <begin position="53"/>
        <end position="120"/>
    </location>
</feature>
<dbReference type="SUPFAM" id="SSF46785">
    <property type="entry name" value="Winged helix' DNA-binding domain"/>
    <property type="match status" value="1"/>
</dbReference>
<dbReference type="PROSITE" id="PS50949">
    <property type="entry name" value="HTH_GNTR"/>
    <property type="match status" value="1"/>
</dbReference>
<dbReference type="InterPro" id="IPR008920">
    <property type="entry name" value="TF_FadR/GntR_C"/>
</dbReference>
<dbReference type="SMART" id="SM00345">
    <property type="entry name" value="HTH_GNTR"/>
    <property type="match status" value="1"/>
</dbReference>